<dbReference type="PANTHER" id="PTHR12221:SF6">
    <property type="entry name" value="PESCADILLO HOMOLOG"/>
    <property type="match status" value="1"/>
</dbReference>
<gene>
    <name evidence="4" type="primary">NOP7</name>
    <name evidence="7" type="ORF">SYNPS1DRAFT_30683</name>
</gene>
<dbReference type="InterPro" id="IPR001357">
    <property type="entry name" value="BRCT_dom"/>
</dbReference>
<dbReference type="GO" id="GO:0043021">
    <property type="term" value="F:ribonucleoprotein complex binding"/>
    <property type="evidence" value="ECO:0007669"/>
    <property type="project" value="UniProtKB-UniRule"/>
</dbReference>
<dbReference type="SMART" id="SM00292">
    <property type="entry name" value="BRCT"/>
    <property type="match status" value="1"/>
</dbReference>
<dbReference type="FunFam" id="3.40.50.10190:FF:000002">
    <property type="entry name" value="Pescadillo homolog"/>
    <property type="match status" value="1"/>
</dbReference>
<evidence type="ECO:0000256" key="3">
    <source>
        <dbReference type="ARBA" id="ARBA00023242"/>
    </source>
</evidence>
<dbReference type="GO" id="GO:0005654">
    <property type="term" value="C:nucleoplasm"/>
    <property type="evidence" value="ECO:0007669"/>
    <property type="project" value="UniProtKB-SubCell"/>
</dbReference>
<evidence type="ECO:0000256" key="2">
    <source>
        <dbReference type="ARBA" id="ARBA00022552"/>
    </source>
</evidence>
<dbReference type="OrthoDB" id="10264910at2759"/>
<comment type="similarity">
    <text evidence="4">Belongs to the pescadillo family.</text>
</comment>
<dbReference type="CDD" id="cd17709">
    <property type="entry name" value="BRCT_pescadillo_like"/>
    <property type="match status" value="1"/>
</dbReference>
<dbReference type="SUPFAM" id="SSF52113">
    <property type="entry name" value="BRCT domain"/>
    <property type="match status" value="1"/>
</dbReference>
<feature type="compositionally biased region" description="Basic and acidic residues" evidence="5">
    <location>
        <begin position="415"/>
        <end position="429"/>
    </location>
</feature>
<dbReference type="EMBL" id="KZ990872">
    <property type="protein sequence ID" value="RKP23563.1"/>
    <property type="molecule type" value="Genomic_DNA"/>
</dbReference>
<dbReference type="GO" id="GO:0003723">
    <property type="term" value="F:RNA binding"/>
    <property type="evidence" value="ECO:0007669"/>
    <property type="project" value="TreeGrafter"/>
</dbReference>
<keyword evidence="8" id="KW-1185">Reference proteome</keyword>
<name>A0A4P9YU71_9FUNG</name>
<dbReference type="GO" id="GO:0000463">
    <property type="term" value="P:maturation of LSU-rRNA from tricistronic rRNA transcript (SSU-rRNA, 5.8S rRNA, LSU-rRNA)"/>
    <property type="evidence" value="ECO:0007669"/>
    <property type="project" value="UniProtKB-UniRule"/>
</dbReference>
<keyword evidence="1 4" id="KW-0690">Ribosome biogenesis</keyword>
<evidence type="ECO:0000256" key="4">
    <source>
        <dbReference type="HAMAP-Rule" id="MF_03028"/>
    </source>
</evidence>
<keyword evidence="2 4" id="KW-0698">rRNA processing</keyword>
<evidence type="ECO:0000313" key="7">
    <source>
        <dbReference type="EMBL" id="RKP23563.1"/>
    </source>
</evidence>
<comment type="subunit">
    <text evidence="4">Component of the NOP7 complex, composed of ERB1, NOP7 and YTM1. Within the NOP7 complex ERB1 appears to interact directly with NOP7 and YTM1. The NOP7 complex also associates with the 66S pre-ribosome.</text>
</comment>
<evidence type="ECO:0000256" key="5">
    <source>
        <dbReference type="SAM" id="MobiDB-lite"/>
    </source>
</evidence>
<dbReference type="Pfam" id="PF06732">
    <property type="entry name" value="Pescadillo_N"/>
    <property type="match status" value="1"/>
</dbReference>
<accession>A0A4P9YU71</accession>
<feature type="domain" description="BRCT" evidence="6">
    <location>
        <begin position="368"/>
        <end position="461"/>
    </location>
</feature>
<evidence type="ECO:0000259" key="6">
    <source>
        <dbReference type="PROSITE" id="PS50172"/>
    </source>
</evidence>
<dbReference type="HAMAP" id="MF_03028">
    <property type="entry name" value="Pescadillo"/>
    <property type="match status" value="1"/>
</dbReference>
<sequence length="601" mass="67730">MGKLQKKGKSGAAVKYITRNQALKKLQVTLADFRRICIIKGVYPREPKNKKKANQGSTASRTFYYYKDIQYLLHEPLLNHFRDHKAYLRKVTRALAKKNLSAARALRDNRPTYSLHHIVRERYPSFIYALRDLDDALCLLFLFATFPVNDKIKAPLVAECQRLTAEFQHYVMRAKCIRKVFLSIKGIYYQAEIKGQQITWLVPYQFVQQIPGDVDLRVMLTFLEFYRTLIGFVNYRLYNELSLVYPPKIDYAKVAEGAEVDAMQIESKLFDWSKHATVTEEHATDATANRSDMIEASEKRLETLSAKLSDITQADKDGEDAAMEDGAEDAATAEAASLDAFAEPEAAGEEGDVAKPLLLNAAGVHGQDRGQLFAKCIFYLSREVPRNSLEFVVRACGGQVGWDAILGAGSQVSEGDDRVTHHVSDRPNPDRSYYGRSYVQPQWIYDCINAGKLLDTEQYAPGATLPAHLSPFVKYEAGDYVPAEAHVLDETLAQNEADKTMVEASSDDEEQHQMELEAEAAGVNYSEYQTEAAASTAAAKKKQKQKAASALVAEQEKQKMATIMMSKKDRQLYSSIRQEQVKKEAKARRLQRKKDALQEKS</sequence>
<dbReference type="GO" id="GO:0000466">
    <property type="term" value="P:maturation of 5.8S rRNA from tricistronic rRNA transcript (SSU-rRNA, 5.8S rRNA, LSU-rRNA)"/>
    <property type="evidence" value="ECO:0007669"/>
    <property type="project" value="UniProtKB-UniRule"/>
</dbReference>
<dbReference type="AlphaFoldDB" id="A0A4P9YU71"/>
<dbReference type="PROSITE" id="PS50172">
    <property type="entry name" value="BRCT"/>
    <property type="match status" value="1"/>
</dbReference>
<feature type="region of interest" description="Disordered" evidence="5">
    <location>
        <begin position="413"/>
        <end position="432"/>
    </location>
</feature>
<dbReference type="InterPro" id="IPR036420">
    <property type="entry name" value="BRCT_dom_sf"/>
</dbReference>
<dbReference type="Proteomes" id="UP000278143">
    <property type="component" value="Unassembled WGS sequence"/>
</dbReference>
<keyword evidence="3 4" id="KW-0539">Nucleus</keyword>
<organism evidence="7 8">
    <name type="scientific">Syncephalis pseudoplumigaleata</name>
    <dbReference type="NCBI Taxonomy" id="1712513"/>
    <lineage>
        <taxon>Eukaryota</taxon>
        <taxon>Fungi</taxon>
        <taxon>Fungi incertae sedis</taxon>
        <taxon>Zoopagomycota</taxon>
        <taxon>Zoopagomycotina</taxon>
        <taxon>Zoopagomycetes</taxon>
        <taxon>Zoopagales</taxon>
        <taxon>Piptocephalidaceae</taxon>
        <taxon>Syncephalis</taxon>
    </lineage>
</organism>
<reference evidence="8" key="1">
    <citation type="journal article" date="2018" name="Nat. Microbiol.">
        <title>Leveraging single-cell genomics to expand the fungal tree of life.</title>
        <authorList>
            <person name="Ahrendt S.R."/>
            <person name="Quandt C.A."/>
            <person name="Ciobanu D."/>
            <person name="Clum A."/>
            <person name="Salamov A."/>
            <person name="Andreopoulos B."/>
            <person name="Cheng J.F."/>
            <person name="Woyke T."/>
            <person name="Pelin A."/>
            <person name="Henrissat B."/>
            <person name="Reynolds N.K."/>
            <person name="Benny G.L."/>
            <person name="Smith M.E."/>
            <person name="James T.Y."/>
            <person name="Grigoriev I.V."/>
        </authorList>
    </citation>
    <scope>NUCLEOTIDE SEQUENCE [LARGE SCALE GENOMIC DNA]</scope>
    <source>
        <strain evidence="8">Benny S71-1</strain>
    </source>
</reference>
<dbReference type="InterPro" id="IPR010613">
    <property type="entry name" value="PES"/>
</dbReference>
<dbReference type="PANTHER" id="PTHR12221">
    <property type="entry name" value="PESCADILLO - RELATED"/>
    <property type="match status" value="1"/>
</dbReference>
<evidence type="ECO:0000313" key="8">
    <source>
        <dbReference type="Proteomes" id="UP000278143"/>
    </source>
</evidence>
<proteinExistence type="inferred from homology"/>
<comment type="function">
    <text evidence="4">Component of the NOP7 complex, which is required for maturation of the 25S and 5.8S ribosomal RNAs and formation of the 60S ribosome.</text>
</comment>
<comment type="subcellular location">
    <subcellularLocation>
        <location evidence="4">Nucleus</location>
        <location evidence="4">Nucleolus</location>
    </subcellularLocation>
    <subcellularLocation>
        <location evidence="4">Nucleus</location>
        <location evidence="4">Nucleoplasm</location>
    </subcellularLocation>
</comment>
<dbReference type="GO" id="GO:0070545">
    <property type="term" value="C:PeBoW complex"/>
    <property type="evidence" value="ECO:0007669"/>
    <property type="project" value="TreeGrafter"/>
</dbReference>
<protein>
    <recommendedName>
        <fullName evidence="4">Pescadillo homolog</fullName>
    </recommendedName>
    <alternativeName>
        <fullName evidence="4">Nucleolar protein 7 homolog</fullName>
    </alternativeName>
</protein>
<feature type="region of interest" description="Disordered" evidence="5">
    <location>
        <begin position="577"/>
        <end position="601"/>
    </location>
</feature>
<dbReference type="GO" id="GO:0030687">
    <property type="term" value="C:preribosome, large subunit precursor"/>
    <property type="evidence" value="ECO:0007669"/>
    <property type="project" value="UniProtKB-UniRule"/>
</dbReference>
<dbReference type="Gene3D" id="3.40.50.10190">
    <property type="entry name" value="BRCT domain"/>
    <property type="match status" value="1"/>
</dbReference>
<evidence type="ECO:0000256" key="1">
    <source>
        <dbReference type="ARBA" id="ARBA00022517"/>
    </source>
</evidence>
<dbReference type="Pfam" id="PF16589">
    <property type="entry name" value="BRCT_2"/>
    <property type="match status" value="1"/>
</dbReference>